<accession>A0AAE0E9C9</accession>
<dbReference type="GO" id="GO:0006457">
    <property type="term" value="P:protein folding"/>
    <property type="evidence" value="ECO:0007669"/>
    <property type="project" value="TreeGrafter"/>
</dbReference>
<keyword evidence="5" id="KW-1185">Reference proteome</keyword>
<evidence type="ECO:0000313" key="4">
    <source>
        <dbReference type="EMBL" id="KAK3218395.1"/>
    </source>
</evidence>
<sequence>MFLDKRIYPSFEMQLRWTSSVMVKCLFQQISRRLFYYLLPDTLMTNPRVFFDLSISGHPAGRIVMELFTDSTLIMAESFQALCTEEKGIRTVGKPLHYKRSTFHRVIPGYMVHGGDNTHGNGTGGESIYGPSFTDENFVKKHIGSGILSLAKTGT</sequence>
<dbReference type="Gene3D" id="2.40.100.10">
    <property type="entry name" value="Cyclophilin-like"/>
    <property type="match status" value="1"/>
</dbReference>
<name>A0AAE0E9C9_9ROSI</name>
<organism evidence="4 5">
    <name type="scientific">Dipteronia sinensis</name>
    <dbReference type="NCBI Taxonomy" id="43782"/>
    <lineage>
        <taxon>Eukaryota</taxon>
        <taxon>Viridiplantae</taxon>
        <taxon>Streptophyta</taxon>
        <taxon>Embryophyta</taxon>
        <taxon>Tracheophyta</taxon>
        <taxon>Spermatophyta</taxon>
        <taxon>Magnoliopsida</taxon>
        <taxon>eudicotyledons</taxon>
        <taxon>Gunneridae</taxon>
        <taxon>Pentapetalae</taxon>
        <taxon>rosids</taxon>
        <taxon>malvids</taxon>
        <taxon>Sapindales</taxon>
        <taxon>Sapindaceae</taxon>
        <taxon>Hippocastanoideae</taxon>
        <taxon>Acereae</taxon>
        <taxon>Dipteronia</taxon>
    </lineage>
</organism>
<dbReference type="PANTHER" id="PTHR11071:SF561">
    <property type="entry name" value="PEPTIDYL-PROLYL CIS-TRANS ISOMERASE D-RELATED"/>
    <property type="match status" value="1"/>
</dbReference>
<dbReference type="Pfam" id="PF00160">
    <property type="entry name" value="Pro_isomerase"/>
    <property type="match status" value="1"/>
</dbReference>
<dbReference type="EC" id="5.2.1.8" evidence="2"/>
<evidence type="ECO:0000256" key="2">
    <source>
        <dbReference type="RuleBase" id="RU363019"/>
    </source>
</evidence>
<dbReference type="InterPro" id="IPR002130">
    <property type="entry name" value="Cyclophilin-type_PPIase_dom"/>
</dbReference>
<feature type="domain" description="PPIase cyclophilin-type" evidence="3">
    <location>
        <begin position="50"/>
        <end position="155"/>
    </location>
</feature>
<dbReference type="EMBL" id="JANJYJ010000004">
    <property type="protein sequence ID" value="KAK3218395.1"/>
    <property type="molecule type" value="Genomic_DNA"/>
</dbReference>
<dbReference type="InterPro" id="IPR029000">
    <property type="entry name" value="Cyclophilin-like_dom_sf"/>
</dbReference>
<dbReference type="PANTHER" id="PTHR11071">
    <property type="entry name" value="PEPTIDYL-PROLYL CIS-TRANS ISOMERASE"/>
    <property type="match status" value="1"/>
</dbReference>
<dbReference type="SUPFAM" id="SSF50891">
    <property type="entry name" value="Cyclophilin-like"/>
    <property type="match status" value="1"/>
</dbReference>
<gene>
    <name evidence="4" type="ORF">Dsin_012365</name>
</gene>
<evidence type="ECO:0000313" key="5">
    <source>
        <dbReference type="Proteomes" id="UP001281410"/>
    </source>
</evidence>
<comment type="catalytic activity">
    <reaction evidence="2">
        <text>[protein]-peptidylproline (omega=180) = [protein]-peptidylproline (omega=0)</text>
        <dbReference type="Rhea" id="RHEA:16237"/>
        <dbReference type="Rhea" id="RHEA-COMP:10747"/>
        <dbReference type="Rhea" id="RHEA-COMP:10748"/>
        <dbReference type="ChEBI" id="CHEBI:83833"/>
        <dbReference type="ChEBI" id="CHEBI:83834"/>
        <dbReference type="EC" id="5.2.1.8"/>
    </reaction>
</comment>
<proteinExistence type="inferred from homology"/>
<dbReference type="GO" id="GO:0005737">
    <property type="term" value="C:cytoplasm"/>
    <property type="evidence" value="ECO:0007669"/>
    <property type="project" value="TreeGrafter"/>
</dbReference>
<dbReference type="PROSITE" id="PS50072">
    <property type="entry name" value="CSA_PPIASE_2"/>
    <property type="match status" value="1"/>
</dbReference>
<comment type="function">
    <text evidence="2">PPIases accelerate the folding of proteins. It catalyzes the cis-trans isomerization of proline imidic peptide bonds in oligopeptides.</text>
</comment>
<dbReference type="Proteomes" id="UP001281410">
    <property type="component" value="Unassembled WGS sequence"/>
</dbReference>
<evidence type="ECO:0000259" key="3">
    <source>
        <dbReference type="PROSITE" id="PS50072"/>
    </source>
</evidence>
<reference evidence="4" key="1">
    <citation type="journal article" date="2023" name="Plant J.">
        <title>Genome sequences and population genomics provide insights into the demographic history, inbreeding, and mutation load of two 'living fossil' tree species of Dipteronia.</title>
        <authorList>
            <person name="Feng Y."/>
            <person name="Comes H.P."/>
            <person name="Chen J."/>
            <person name="Zhu S."/>
            <person name="Lu R."/>
            <person name="Zhang X."/>
            <person name="Li P."/>
            <person name="Qiu J."/>
            <person name="Olsen K.M."/>
            <person name="Qiu Y."/>
        </authorList>
    </citation>
    <scope>NUCLEOTIDE SEQUENCE</scope>
    <source>
        <strain evidence="4">NBL</strain>
    </source>
</reference>
<comment type="caution">
    <text evidence="4">The sequence shown here is derived from an EMBL/GenBank/DDBJ whole genome shotgun (WGS) entry which is preliminary data.</text>
</comment>
<comment type="similarity">
    <text evidence="1 2">Belongs to the cyclophilin-type PPIase family.</text>
</comment>
<keyword evidence="2" id="KW-0413">Isomerase</keyword>
<dbReference type="AlphaFoldDB" id="A0AAE0E9C9"/>
<protein>
    <recommendedName>
        <fullName evidence="2">Peptidyl-prolyl cis-trans isomerase</fullName>
        <shortName evidence="2">PPIase</shortName>
        <ecNumber evidence="2">5.2.1.8</ecNumber>
    </recommendedName>
</protein>
<dbReference type="PRINTS" id="PR00153">
    <property type="entry name" value="CSAPPISMRASE"/>
</dbReference>
<dbReference type="GO" id="GO:0016018">
    <property type="term" value="F:cyclosporin A binding"/>
    <property type="evidence" value="ECO:0007669"/>
    <property type="project" value="TreeGrafter"/>
</dbReference>
<dbReference type="GO" id="GO:0003755">
    <property type="term" value="F:peptidyl-prolyl cis-trans isomerase activity"/>
    <property type="evidence" value="ECO:0007669"/>
    <property type="project" value="UniProtKB-UniRule"/>
</dbReference>
<evidence type="ECO:0000256" key="1">
    <source>
        <dbReference type="ARBA" id="ARBA00007365"/>
    </source>
</evidence>
<keyword evidence="2" id="KW-0697">Rotamase</keyword>